<protein>
    <submittedName>
        <fullName evidence="1">Uncharacterized protein</fullName>
    </submittedName>
</protein>
<gene>
    <name evidence="1" type="ORF">SIMMY50_248</name>
</gene>
<organism evidence="1 2">
    <name type="scientific">Erwinia phage vB_EamM_Simmy50</name>
    <dbReference type="NCBI Taxonomy" id="1815988"/>
    <lineage>
        <taxon>Viruses</taxon>
        <taxon>Duplodnaviria</taxon>
        <taxon>Heunggongvirae</taxon>
        <taxon>Uroviricota</taxon>
        <taxon>Caudoviricetes</taxon>
        <taxon>Chimalliviridae</taxon>
        <taxon>Agricanvirus</taxon>
        <taxon>Agricanvirus simmy50</taxon>
    </lineage>
</organism>
<accession>A0A173GDJ4</accession>
<dbReference type="EMBL" id="KU886223">
    <property type="protein sequence ID" value="ANH51707.1"/>
    <property type="molecule type" value="Genomic_DNA"/>
</dbReference>
<name>A0A173GDJ4_9CAUD</name>
<evidence type="ECO:0000313" key="2">
    <source>
        <dbReference type="Proteomes" id="UP000222975"/>
    </source>
</evidence>
<sequence>MMFKYTTKSTSEKVWLNTIIVVSRHGEEIVFNENNFFKSEEKDHKGTFDELNLYLLRCLSNEQRDRMFEFYKQISYILKTELSVTKVLLPKLQPLVKGIYDLVSLSDLNVFMYENKLTHIPNSVLDTIPSSKEYPTMTTYVKADYVKLVNLSVLLHLMAPIIADYVSKVSESTGKQFKEHAALPLLEYTNIMYSDEMVKLRNFVTANCSKKPVPLSATLEGMSEESFPDWMLASVIARKLCINHVRRGDENGHLVAAVFAYINYNIKLDGKFGGGVMPKKERRGLGEDEREKAVIDNWKMKEDVDKIDILACAVGFDDPVAAAKFIEPDIDPNMVIRCLNAIPQAWNFSMTRHQSILLQWVVGELLPHIGDTYVPPLTVEYYDYDVCVKLVGIAQAVLWHRGYPKLAVFAATYPSEVDAGGMPNAVMPLELKVMAELEAYYGNVRLGKRQDSSDGLVHKTINTMVTSLLEDDYQVVGPDELLALSGVVDFERRIVIPESLYYDIAGYIRFLATR</sequence>
<dbReference type="Proteomes" id="UP000222975">
    <property type="component" value="Segment"/>
</dbReference>
<proteinExistence type="predicted"/>
<reference evidence="2" key="1">
    <citation type="submission" date="2016-03" db="EMBL/GenBank/DDBJ databases">
        <authorList>
            <person name="Sharma R."/>
            <person name="Simister A.R."/>
            <person name="Berg J.A."/>
            <person name="Jensen G.L."/>
            <person name="Keele B.R."/>
            <person name="Ward M.E.H."/>
            <person name="Breakwell D.P."/>
            <person name="Hope S."/>
            <person name="Grose J.H."/>
        </authorList>
    </citation>
    <scope>NUCLEOTIDE SEQUENCE [LARGE SCALE GENOMIC DNA]</scope>
</reference>
<keyword evidence="2" id="KW-1185">Reference proteome</keyword>
<evidence type="ECO:0000313" key="1">
    <source>
        <dbReference type="EMBL" id="ANH51707.1"/>
    </source>
</evidence>